<feature type="compositionally biased region" description="Polar residues" evidence="1">
    <location>
        <begin position="37"/>
        <end position="47"/>
    </location>
</feature>
<dbReference type="EMBL" id="JAUEPS010000004">
    <property type="protein sequence ID" value="KAK0466049.1"/>
    <property type="molecule type" value="Genomic_DNA"/>
</dbReference>
<reference evidence="3" key="1">
    <citation type="submission" date="2023-06" db="EMBL/GenBank/DDBJ databases">
        <authorList>
            <consortium name="Lawrence Berkeley National Laboratory"/>
            <person name="Ahrendt S."/>
            <person name="Sahu N."/>
            <person name="Indic B."/>
            <person name="Wong-Bajracharya J."/>
            <person name="Merenyi Z."/>
            <person name="Ke H.-M."/>
            <person name="Monk M."/>
            <person name="Kocsube S."/>
            <person name="Drula E."/>
            <person name="Lipzen A."/>
            <person name="Balint B."/>
            <person name="Henrissat B."/>
            <person name="Andreopoulos B."/>
            <person name="Martin F.M."/>
            <person name="Harder C.B."/>
            <person name="Rigling D."/>
            <person name="Ford K.L."/>
            <person name="Foster G.D."/>
            <person name="Pangilinan J."/>
            <person name="Papanicolaou A."/>
            <person name="Barry K."/>
            <person name="LaButti K."/>
            <person name="Viragh M."/>
            <person name="Koriabine M."/>
            <person name="Yan M."/>
            <person name="Riley R."/>
            <person name="Champramary S."/>
            <person name="Plett K.L."/>
            <person name="Tsai I.J."/>
            <person name="Slot J."/>
            <person name="Sipos G."/>
            <person name="Plett J."/>
            <person name="Nagy L.G."/>
            <person name="Grigoriev I.V."/>
        </authorList>
    </citation>
    <scope>NUCLEOTIDE SEQUENCE</scope>
    <source>
        <strain evidence="3">CCBAS 213</strain>
    </source>
</reference>
<feature type="signal peptide" evidence="2">
    <location>
        <begin position="1"/>
        <end position="18"/>
    </location>
</feature>
<dbReference type="RefSeq" id="XP_060336876.1">
    <property type="nucleotide sequence ID" value="XM_060469246.1"/>
</dbReference>
<feature type="chain" id="PRO_5041344052" evidence="2">
    <location>
        <begin position="19"/>
        <end position="161"/>
    </location>
</feature>
<organism evidence="3 4">
    <name type="scientific">Armillaria tabescens</name>
    <name type="common">Ringless honey mushroom</name>
    <name type="synonym">Agaricus tabescens</name>
    <dbReference type="NCBI Taxonomy" id="1929756"/>
    <lineage>
        <taxon>Eukaryota</taxon>
        <taxon>Fungi</taxon>
        <taxon>Dikarya</taxon>
        <taxon>Basidiomycota</taxon>
        <taxon>Agaricomycotina</taxon>
        <taxon>Agaricomycetes</taxon>
        <taxon>Agaricomycetidae</taxon>
        <taxon>Agaricales</taxon>
        <taxon>Marasmiineae</taxon>
        <taxon>Physalacriaceae</taxon>
        <taxon>Desarmillaria</taxon>
    </lineage>
</organism>
<dbReference type="Proteomes" id="UP001175211">
    <property type="component" value="Unassembled WGS sequence"/>
</dbReference>
<comment type="caution">
    <text evidence="3">The sequence shown here is derived from an EMBL/GenBank/DDBJ whole genome shotgun (WGS) entry which is preliminary data.</text>
</comment>
<protein>
    <submittedName>
        <fullName evidence="3">Uncharacterized protein</fullName>
    </submittedName>
</protein>
<feature type="region of interest" description="Disordered" evidence="1">
    <location>
        <begin position="32"/>
        <end position="63"/>
    </location>
</feature>
<proteinExistence type="predicted"/>
<sequence>MRCKWMELVLLTATASKAMIISRNDLSSGGHWPNQPFWFNNTGGNSAQQNQQPQQNQQNQTNTPFGFSAYQHSPVMNVQNPPMAWLNAYAFGPFRFMQAPPMFYGGFAPNIPARPSDGTVPPPSTGKDISMGLYLALTYQGTAEEKLLQVPPTLAAPDLNQ</sequence>
<gene>
    <name evidence="3" type="ORF">EV420DRAFT_1474857</name>
</gene>
<evidence type="ECO:0000313" key="3">
    <source>
        <dbReference type="EMBL" id="KAK0466049.1"/>
    </source>
</evidence>
<name>A0AA39TXH8_ARMTA</name>
<evidence type="ECO:0000256" key="2">
    <source>
        <dbReference type="SAM" id="SignalP"/>
    </source>
</evidence>
<keyword evidence="4" id="KW-1185">Reference proteome</keyword>
<keyword evidence="2" id="KW-0732">Signal</keyword>
<accession>A0AA39TXH8</accession>
<feature type="compositionally biased region" description="Low complexity" evidence="1">
    <location>
        <begin position="48"/>
        <end position="63"/>
    </location>
</feature>
<dbReference type="AlphaFoldDB" id="A0AA39TXH8"/>
<dbReference type="GeneID" id="85352794"/>
<evidence type="ECO:0000313" key="4">
    <source>
        <dbReference type="Proteomes" id="UP001175211"/>
    </source>
</evidence>
<evidence type="ECO:0000256" key="1">
    <source>
        <dbReference type="SAM" id="MobiDB-lite"/>
    </source>
</evidence>